<name>A0AAN6UL54_9PEZI</name>
<dbReference type="EMBL" id="MU853407">
    <property type="protein sequence ID" value="KAK4135047.1"/>
    <property type="molecule type" value="Genomic_DNA"/>
</dbReference>
<evidence type="ECO:0000313" key="3">
    <source>
        <dbReference type="EMBL" id="KAK4135047.1"/>
    </source>
</evidence>
<feature type="compositionally biased region" description="Polar residues" evidence="2">
    <location>
        <begin position="28"/>
        <end position="39"/>
    </location>
</feature>
<dbReference type="Proteomes" id="UP001304895">
    <property type="component" value="Unassembled WGS sequence"/>
</dbReference>
<feature type="compositionally biased region" description="Low complexity" evidence="2">
    <location>
        <begin position="9"/>
        <end position="27"/>
    </location>
</feature>
<dbReference type="AlphaFoldDB" id="A0AAN6UL54"/>
<reference evidence="3" key="2">
    <citation type="submission" date="2023-05" db="EMBL/GenBank/DDBJ databases">
        <authorList>
            <consortium name="Lawrence Berkeley National Laboratory"/>
            <person name="Steindorff A."/>
            <person name="Hensen N."/>
            <person name="Bonometti L."/>
            <person name="Westerberg I."/>
            <person name="Brannstrom I.O."/>
            <person name="Guillou S."/>
            <person name="Cros-Aarteil S."/>
            <person name="Calhoun S."/>
            <person name="Haridas S."/>
            <person name="Kuo A."/>
            <person name="Mondo S."/>
            <person name="Pangilinan J."/>
            <person name="Riley R."/>
            <person name="Labutti K."/>
            <person name="Andreopoulos B."/>
            <person name="Lipzen A."/>
            <person name="Chen C."/>
            <person name="Yanf M."/>
            <person name="Daum C."/>
            <person name="Ng V."/>
            <person name="Clum A."/>
            <person name="Ohm R."/>
            <person name="Martin F."/>
            <person name="Silar P."/>
            <person name="Natvig D."/>
            <person name="Lalanne C."/>
            <person name="Gautier V."/>
            <person name="Ament-Velasquez S.L."/>
            <person name="Kruys A."/>
            <person name="Hutchinson M.I."/>
            <person name="Powell A.J."/>
            <person name="Barry K."/>
            <person name="Miller A.N."/>
            <person name="Grigoriev I.V."/>
            <person name="Debuchy R."/>
            <person name="Gladieux P."/>
            <person name="Thoren M.H."/>
            <person name="Johannesson H."/>
        </authorList>
    </citation>
    <scope>NUCLEOTIDE SEQUENCE</scope>
    <source>
        <strain evidence="3">CBS 123565</strain>
    </source>
</reference>
<reference evidence="3" key="1">
    <citation type="journal article" date="2023" name="Mol. Phylogenet. Evol.">
        <title>Genome-scale phylogeny and comparative genomics of the fungal order Sordariales.</title>
        <authorList>
            <person name="Hensen N."/>
            <person name="Bonometti L."/>
            <person name="Westerberg I."/>
            <person name="Brannstrom I.O."/>
            <person name="Guillou S."/>
            <person name="Cros-Aarteil S."/>
            <person name="Calhoun S."/>
            <person name="Haridas S."/>
            <person name="Kuo A."/>
            <person name="Mondo S."/>
            <person name="Pangilinan J."/>
            <person name="Riley R."/>
            <person name="LaButti K."/>
            <person name="Andreopoulos B."/>
            <person name="Lipzen A."/>
            <person name="Chen C."/>
            <person name="Yan M."/>
            <person name="Daum C."/>
            <person name="Ng V."/>
            <person name="Clum A."/>
            <person name="Steindorff A."/>
            <person name="Ohm R.A."/>
            <person name="Martin F."/>
            <person name="Silar P."/>
            <person name="Natvig D.O."/>
            <person name="Lalanne C."/>
            <person name="Gautier V."/>
            <person name="Ament-Velasquez S.L."/>
            <person name="Kruys A."/>
            <person name="Hutchinson M.I."/>
            <person name="Powell A.J."/>
            <person name="Barry K."/>
            <person name="Miller A.N."/>
            <person name="Grigoriev I.V."/>
            <person name="Debuchy R."/>
            <person name="Gladieux P."/>
            <person name="Hiltunen Thoren M."/>
            <person name="Johannesson H."/>
        </authorList>
    </citation>
    <scope>NUCLEOTIDE SEQUENCE</scope>
    <source>
        <strain evidence="3">CBS 123565</strain>
    </source>
</reference>
<feature type="coiled-coil region" evidence="1">
    <location>
        <begin position="88"/>
        <end position="122"/>
    </location>
</feature>
<evidence type="ECO:0000313" key="4">
    <source>
        <dbReference type="Proteomes" id="UP001304895"/>
    </source>
</evidence>
<protein>
    <submittedName>
        <fullName evidence="3">Uncharacterized protein</fullName>
    </submittedName>
</protein>
<gene>
    <name evidence="3" type="ORF">BT67DRAFT_290276</name>
</gene>
<proteinExistence type="predicted"/>
<sequence>MDHRALVTNLGPPNGNRNGPPSNNSLGAQSDSQLAASVQAHTAQSIETLTEKVQDGELALVAINRLLEAQEDTNKQMAASMLSLIDGLRDANDKLDESRKSLLKTEHKYEELKNAHTETKNKLALTDRGMYGVEMALGLRDLRHFVRDNGCVPRSITLDLLHLRTNMYNRKVETVMSWFERLAIHDLKADEIEAFFAEQRKKDADDEDDMGMDWNDLVG</sequence>
<organism evidence="3 4">
    <name type="scientific">Trichocladium antarcticum</name>
    <dbReference type="NCBI Taxonomy" id="1450529"/>
    <lineage>
        <taxon>Eukaryota</taxon>
        <taxon>Fungi</taxon>
        <taxon>Dikarya</taxon>
        <taxon>Ascomycota</taxon>
        <taxon>Pezizomycotina</taxon>
        <taxon>Sordariomycetes</taxon>
        <taxon>Sordariomycetidae</taxon>
        <taxon>Sordariales</taxon>
        <taxon>Chaetomiaceae</taxon>
        <taxon>Trichocladium</taxon>
    </lineage>
</organism>
<evidence type="ECO:0000256" key="2">
    <source>
        <dbReference type="SAM" id="MobiDB-lite"/>
    </source>
</evidence>
<accession>A0AAN6UL54</accession>
<keyword evidence="1" id="KW-0175">Coiled coil</keyword>
<comment type="caution">
    <text evidence="3">The sequence shown here is derived from an EMBL/GenBank/DDBJ whole genome shotgun (WGS) entry which is preliminary data.</text>
</comment>
<keyword evidence="4" id="KW-1185">Reference proteome</keyword>
<feature type="region of interest" description="Disordered" evidence="2">
    <location>
        <begin position="1"/>
        <end position="39"/>
    </location>
</feature>
<evidence type="ECO:0000256" key="1">
    <source>
        <dbReference type="SAM" id="Coils"/>
    </source>
</evidence>